<proteinExistence type="predicted"/>
<name>A0A9D1J8J7_9FIRM</name>
<dbReference type="InterPro" id="IPR053140">
    <property type="entry name" value="GDSL_Rv0518-like"/>
</dbReference>
<dbReference type="Proteomes" id="UP000823913">
    <property type="component" value="Unassembled WGS sequence"/>
</dbReference>
<feature type="domain" description="SGNH hydrolase-type esterase" evidence="1">
    <location>
        <begin position="186"/>
        <end position="379"/>
    </location>
</feature>
<sequence length="392" mass="43831">MWAQKEFLLMKWVTVWGNAPSITEHKPETYAKDITLRYPITCAFGGEKVRLHFSNFCGTEPVTLSRVTLARAMGDREVSLHNARLVTFGGEESVTIPAGQEVFSDEIIFRIKPKGVLAVSIYLRDFTLMRTGVVTEGPLSKGFFSLGDCTFSQVLPLEKTRSLSTFYFLCGMDLYADDDKRAVILYGDSITAQSWADYLALECMNDPYNTTAVVRRAASGTRVLREYKCITYESYGLSGEHRFAREISSVSGADTVIIQQGINDIIHPVGTDVNPFRPMSDLPTAGELERGVEKYIDFAKGRGLDVYVGTLLPIKGWRTYAPFREELRASFNEWARSVGNIKGCIDFDDAVRSPRDPSAFAEGYDSGDHLHPSDKAYRAMAKLAFEYISGQR</sequence>
<gene>
    <name evidence="2" type="ORF">IAB94_01755</name>
</gene>
<evidence type="ECO:0000313" key="3">
    <source>
        <dbReference type="Proteomes" id="UP000823913"/>
    </source>
</evidence>
<dbReference type="Pfam" id="PF13472">
    <property type="entry name" value="Lipase_GDSL_2"/>
    <property type="match status" value="1"/>
</dbReference>
<evidence type="ECO:0000259" key="1">
    <source>
        <dbReference type="Pfam" id="PF13472"/>
    </source>
</evidence>
<dbReference type="Gene3D" id="3.40.50.1110">
    <property type="entry name" value="SGNH hydrolase"/>
    <property type="match status" value="1"/>
</dbReference>
<protein>
    <submittedName>
        <fullName evidence="2">Lipase</fullName>
    </submittedName>
</protein>
<comment type="caution">
    <text evidence="2">The sequence shown here is derived from an EMBL/GenBank/DDBJ whole genome shotgun (WGS) entry which is preliminary data.</text>
</comment>
<accession>A0A9D1J8J7</accession>
<dbReference type="PANTHER" id="PTHR43784:SF2">
    <property type="entry name" value="GDSL-LIKE LIPASE_ACYLHYDROLASE, PUTATIVE (AFU_ORTHOLOGUE AFUA_2G00820)-RELATED"/>
    <property type="match status" value="1"/>
</dbReference>
<reference evidence="2" key="1">
    <citation type="submission" date="2020-10" db="EMBL/GenBank/DDBJ databases">
        <authorList>
            <person name="Gilroy R."/>
        </authorList>
    </citation>
    <scope>NUCLEOTIDE SEQUENCE</scope>
    <source>
        <strain evidence="2">ChiW16-3235</strain>
    </source>
</reference>
<dbReference type="InterPro" id="IPR036514">
    <property type="entry name" value="SGNH_hydro_sf"/>
</dbReference>
<dbReference type="PANTHER" id="PTHR43784">
    <property type="entry name" value="GDSL-LIKE LIPASE/ACYLHYDROLASE, PUTATIVE (AFU_ORTHOLOGUE AFUA_2G00820)-RELATED"/>
    <property type="match status" value="1"/>
</dbReference>
<reference evidence="2" key="2">
    <citation type="journal article" date="2021" name="PeerJ">
        <title>Extensive microbial diversity within the chicken gut microbiome revealed by metagenomics and culture.</title>
        <authorList>
            <person name="Gilroy R."/>
            <person name="Ravi A."/>
            <person name="Getino M."/>
            <person name="Pursley I."/>
            <person name="Horton D.L."/>
            <person name="Alikhan N.F."/>
            <person name="Baker D."/>
            <person name="Gharbi K."/>
            <person name="Hall N."/>
            <person name="Watson M."/>
            <person name="Adriaenssens E.M."/>
            <person name="Foster-Nyarko E."/>
            <person name="Jarju S."/>
            <person name="Secka A."/>
            <person name="Antonio M."/>
            <person name="Oren A."/>
            <person name="Chaudhuri R.R."/>
            <person name="La Ragione R."/>
            <person name="Hildebrand F."/>
            <person name="Pallen M.J."/>
        </authorList>
    </citation>
    <scope>NUCLEOTIDE SEQUENCE</scope>
    <source>
        <strain evidence="2">ChiW16-3235</strain>
    </source>
</reference>
<dbReference type="SUPFAM" id="SSF52266">
    <property type="entry name" value="SGNH hydrolase"/>
    <property type="match status" value="1"/>
</dbReference>
<dbReference type="AlphaFoldDB" id="A0A9D1J8J7"/>
<dbReference type="EMBL" id="DVHK01000042">
    <property type="protein sequence ID" value="HIR66754.1"/>
    <property type="molecule type" value="Genomic_DNA"/>
</dbReference>
<evidence type="ECO:0000313" key="2">
    <source>
        <dbReference type="EMBL" id="HIR66754.1"/>
    </source>
</evidence>
<dbReference type="InterPro" id="IPR013830">
    <property type="entry name" value="SGNH_hydro"/>
</dbReference>
<organism evidence="2 3">
    <name type="scientific">Candidatus Coproplasma avicola</name>
    <dbReference type="NCBI Taxonomy" id="2840744"/>
    <lineage>
        <taxon>Bacteria</taxon>
        <taxon>Bacillati</taxon>
        <taxon>Bacillota</taxon>
        <taxon>Clostridia</taxon>
        <taxon>Eubacteriales</taxon>
        <taxon>Candidatus Coproplasma</taxon>
    </lineage>
</organism>